<name>A0ABS1BMT7_9SPHI</name>
<dbReference type="InterPro" id="IPR011005">
    <property type="entry name" value="Dihydropteroate_synth-like_sf"/>
</dbReference>
<keyword evidence="5 10" id="KW-0808">Transferase</keyword>
<evidence type="ECO:0000256" key="3">
    <source>
        <dbReference type="ARBA" id="ARBA00004763"/>
    </source>
</evidence>
<dbReference type="PANTHER" id="PTHR20941:SF1">
    <property type="entry name" value="FOLIC ACID SYNTHESIS PROTEIN FOL1"/>
    <property type="match status" value="1"/>
</dbReference>
<dbReference type="RefSeq" id="WP_200587705.1">
    <property type="nucleotide sequence ID" value="NZ_JAEHFY010000024.1"/>
</dbReference>
<dbReference type="InterPro" id="IPR045031">
    <property type="entry name" value="DHP_synth-like"/>
</dbReference>
<organism evidence="10 11">
    <name type="scientific">Pedobacter segetis</name>
    <dbReference type="NCBI Taxonomy" id="2793069"/>
    <lineage>
        <taxon>Bacteria</taxon>
        <taxon>Pseudomonadati</taxon>
        <taxon>Bacteroidota</taxon>
        <taxon>Sphingobacteriia</taxon>
        <taxon>Sphingobacteriales</taxon>
        <taxon>Sphingobacteriaceae</taxon>
        <taxon>Pedobacter</taxon>
    </lineage>
</organism>
<protein>
    <recommendedName>
        <fullName evidence="4">dihydropteroate synthase</fullName>
        <ecNumber evidence="4">2.5.1.15</ecNumber>
    </recommendedName>
</protein>
<evidence type="ECO:0000256" key="6">
    <source>
        <dbReference type="ARBA" id="ARBA00022723"/>
    </source>
</evidence>
<sequence>MTAKDTFFKANTTLNVGGKLLDLSTPIVMGVLNITPDSFFKGSRTQTEDEIIIQAKKMLDEGADILDLGAYSSRPDADDISMEEEENRLLPALKAITSNFKDAVISVDTFRASIAEKAIKNGANMINDISGGSLDDKMFETVGRLKAPYILMHLKGTPQTMRSLSQYDDMVQEISYYFSEKIAALKKAGVHDIILDPGFGFAKNIDQNYELLNKLAEFKIFELPILAGLSRKSMVWKTLKISPDEALNGTSVLNTIALLNGASILRVHDVKEAKEAINLVKLLKN</sequence>
<evidence type="ECO:0000259" key="9">
    <source>
        <dbReference type="PROSITE" id="PS50972"/>
    </source>
</evidence>
<proteinExistence type="predicted"/>
<feature type="domain" description="Pterin-binding" evidence="9">
    <location>
        <begin position="26"/>
        <end position="278"/>
    </location>
</feature>
<evidence type="ECO:0000256" key="1">
    <source>
        <dbReference type="ARBA" id="ARBA00000012"/>
    </source>
</evidence>
<evidence type="ECO:0000313" key="10">
    <source>
        <dbReference type="EMBL" id="MBK0384212.1"/>
    </source>
</evidence>
<dbReference type="NCBIfam" id="TIGR01496">
    <property type="entry name" value="DHPS"/>
    <property type="match status" value="1"/>
</dbReference>
<dbReference type="PROSITE" id="PS00793">
    <property type="entry name" value="DHPS_2"/>
    <property type="match status" value="1"/>
</dbReference>
<dbReference type="InterPro" id="IPR000489">
    <property type="entry name" value="Pterin-binding_dom"/>
</dbReference>
<dbReference type="Gene3D" id="3.20.20.20">
    <property type="entry name" value="Dihydropteroate synthase-like"/>
    <property type="match status" value="1"/>
</dbReference>
<evidence type="ECO:0000256" key="5">
    <source>
        <dbReference type="ARBA" id="ARBA00022679"/>
    </source>
</evidence>
<comment type="pathway">
    <text evidence="3">Cofactor biosynthesis; tetrahydrofolate biosynthesis; 7,8-dihydrofolate from 2-amino-4-hydroxy-6-hydroxymethyl-7,8-dihydropteridine diphosphate and 4-aminobenzoate: step 1/2.</text>
</comment>
<reference evidence="10 11" key="1">
    <citation type="submission" date="2020-12" db="EMBL/GenBank/DDBJ databases">
        <title>Bacterial novel species Pedobacter sp. SD-b isolated from soil.</title>
        <authorList>
            <person name="Jung H.-Y."/>
        </authorList>
    </citation>
    <scope>NUCLEOTIDE SEQUENCE [LARGE SCALE GENOMIC DNA]</scope>
    <source>
        <strain evidence="10 11">SD-b</strain>
    </source>
</reference>
<dbReference type="Pfam" id="PF00809">
    <property type="entry name" value="Pterin_bind"/>
    <property type="match status" value="1"/>
</dbReference>
<dbReference type="EMBL" id="JAEHFY010000024">
    <property type="protein sequence ID" value="MBK0384212.1"/>
    <property type="molecule type" value="Genomic_DNA"/>
</dbReference>
<evidence type="ECO:0000256" key="8">
    <source>
        <dbReference type="ARBA" id="ARBA00022909"/>
    </source>
</evidence>
<keyword evidence="6" id="KW-0479">Metal-binding</keyword>
<dbReference type="Proteomes" id="UP000660024">
    <property type="component" value="Unassembled WGS sequence"/>
</dbReference>
<dbReference type="EC" id="2.5.1.15" evidence="4"/>
<dbReference type="PANTHER" id="PTHR20941">
    <property type="entry name" value="FOLATE SYNTHESIS PROTEINS"/>
    <property type="match status" value="1"/>
</dbReference>
<evidence type="ECO:0000256" key="4">
    <source>
        <dbReference type="ARBA" id="ARBA00012458"/>
    </source>
</evidence>
<dbReference type="CDD" id="cd00739">
    <property type="entry name" value="DHPS"/>
    <property type="match status" value="1"/>
</dbReference>
<dbReference type="SUPFAM" id="SSF51717">
    <property type="entry name" value="Dihydropteroate synthetase-like"/>
    <property type="match status" value="1"/>
</dbReference>
<dbReference type="PROSITE" id="PS50972">
    <property type="entry name" value="PTERIN_BINDING"/>
    <property type="match status" value="1"/>
</dbReference>
<accession>A0ABS1BMT7</accession>
<keyword evidence="8" id="KW-0289">Folate biosynthesis</keyword>
<comment type="catalytic activity">
    <reaction evidence="1">
        <text>(7,8-dihydropterin-6-yl)methyl diphosphate + 4-aminobenzoate = 7,8-dihydropteroate + diphosphate</text>
        <dbReference type="Rhea" id="RHEA:19949"/>
        <dbReference type="ChEBI" id="CHEBI:17836"/>
        <dbReference type="ChEBI" id="CHEBI:17839"/>
        <dbReference type="ChEBI" id="CHEBI:33019"/>
        <dbReference type="ChEBI" id="CHEBI:72950"/>
        <dbReference type="EC" id="2.5.1.15"/>
    </reaction>
</comment>
<gene>
    <name evidence="10" type="primary">folP</name>
    <name evidence="10" type="ORF">I5M32_14690</name>
</gene>
<dbReference type="InterPro" id="IPR006390">
    <property type="entry name" value="DHP_synth_dom"/>
</dbReference>
<evidence type="ECO:0000313" key="11">
    <source>
        <dbReference type="Proteomes" id="UP000660024"/>
    </source>
</evidence>
<evidence type="ECO:0000256" key="2">
    <source>
        <dbReference type="ARBA" id="ARBA00001946"/>
    </source>
</evidence>
<comment type="caution">
    <text evidence="10">The sequence shown here is derived from an EMBL/GenBank/DDBJ whole genome shotgun (WGS) entry which is preliminary data.</text>
</comment>
<evidence type="ECO:0000256" key="7">
    <source>
        <dbReference type="ARBA" id="ARBA00022842"/>
    </source>
</evidence>
<keyword evidence="11" id="KW-1185">Reference proteome</keyword>
<dbReference type="GO" id="GO:0004156">
    <property type="term" value="F:dihydropteroate synthase activity"/>
    <property type="evidence" value="ECO:0007669"/>
    <property type="project" value="UniProtKB-EC"/>
</dbReference>
<comment type="cofactor">
    <cofactor evidence="2">
        <name>Mg(2+)</name>
        <dbReference type="ChEBI" id="CHEBI:18420"/>
    </cofactor>
</comment>
<keyword evidence="7" id="KW-0460">Magnesium</keyword>